<evidence type="ECO:0000313" key="3">
    <source>
        <dbReference type="Proteomes" id="UP000184232"/>
    </source>
</evidence>
<dbReference type="InterPro" id="IPR013783">
    <property type="entry name" value="Ig-like_fold"/>
</dbReference>
<proteinExistence type="predicted"/>
<evidence type="ECO:0000256" key="1">
    <source>
        <dbReference type="SAM" id="SignalP"/>
    </source>
</evidence>
<evidence type="ECO:0000313" key="2">
    <source>
        <dbReference type="EMBL" id="SHJ48917.1"/>
    </source>
</evidence>
<feature type="signal peptide" evidence="1">
    <location>
        <begin position="1"/>
        <end position="20"/>
    </location>
</feature>
<name>A0A1M6JQC7_9FLAO</name>
<keyword evidence="1" id="KW-0732">Signal</keyword>
<dbReference type="Proteomes" id="UP000184232">
    <property type="component" value="Unassembled WGS sequence"/>
</dbReference>
<dbReference type="EMBL" id="FQZH01000004">
    <property type="protein sequence ID" value="SHJ48917.1"/>
    <property type="molecule type" value="Genomic_DNA"/>
</dbReference>
<evidence type="ECO:0008006" key="4">
    <source>
        <dbReference type="Google" id="ProtNLM"/>
    </source>
</evidence>
<protein>
    <recommendedName>
        <fullName evidence="4">Ig-like domain-containing protein</fullName>
    </recommendedName>
</protein>
<dbReference type="STRING" id="683124.SAMN05444337_2062"/>
<feature type="non-terminal residue" evidence="2">
    <location>
        <position position="758"/>
    </location>
</feature>
<reference evidence="2 3" key="1">
    <citation type="submission" date="2016-11" db="EMBL/GenBank/DDBJ databases">
        <authorList>
            <person name="Jaros S."/>
            <person name="Januszkiewicz K."/>
            <person name="Wedrychowicz H."/>
        </authorList>
    </citation>
    <scope>NUCLEOTIDE SEQUENCE [LARGE SCALE GENOMIC DNA]</scope>
    <source>
        <strain evidence="2 3">DSM 22807</strain>
    </source>
</reference>
<organism evidence="2 3">
    <name type="scientific">Flavobacterium haoranii</name>
    <dbReference type="NCBI Taxonomy" id="683124"/>
    <lineage>
        <taxon>Bacteria</taxon>
        <taxon>Pseudomonadati</taxon>
        <taxon>Bacteroidota</taxon>
        <taxon>Flavobacteriia</taxon>
        <taxon>Flavobacteriales</taxon>
        <taxon>Flavobacteriaceae</taxon>
        <taxon>Flavobacterium</taxon>
    </lineage>
</organism>
<sequence length="758" mass="80206">MKKILLFAVFLVGFLNETFAQEVSVDIQDPLPVCNSGDCVDLNATFTPVETTTNYRIESIPFAPAGLLGGTVMDANQDDSWAEHNLAFRFCFYGQYYDRVWVGTNGLITFTQPPNINYCDWDLRSSSPIPTTNIPYRNAIYGVYQDTNIRPAPLGPVTNPSVQNVNFYEEGDAPNRKFVVNFNELPLYLGACTSSGMQTTQIVIYETSNIIDVNVIRRQSCSSWNNGLGVLGILNASGSQGMAAPGRNLGTWNATTEAWRFVPDGNVNTAQISWLENGNPIAGSTGLTTITVCPTVDTDYTAVVSYTQCDTTIRTVSDTITVGPEPFVLFNEPEDIVICATGTGPFSFDLDQDAFMLNLADPPNAQDPNDYFITYHTSYADAVAGFPFIQPGTNPGELSNYLSNGGETIWVAVQDFWTNGCIQYRSFDLVVQADPSGDIGYTGSPYCTSDTNTYLPSTNTVAPLTGNFVVTPSTGLSIDTTTGEITPATSAVGTYSVVYHIDATSTCPAYDTTPVEIIIQDCSSCSLALDTNFGPASQTICLGNSIADIVYNYGGDATSFDLQFTPNLPAGLSVNIVGSQLTITGTPTETGTFNYGISTLGCISNIGPLTGSIIINNMPAVPLINTIAATCTSDGVSTITNYTSGLTYVFTPSGPSVDATGLISGMTPGTSYTVVADNGSCSSSSSVSFTNDAMLTTPAVPTVSSVAADCSSDEISSISNYDGSVTYVFTPSGPSVDATGLISGMTPGTSYTVVADNG</sequence>
<keyword evidence="3" id="KW-1185">Reference proteome</keyword>
<dbReference type="Gene3D" id="2.60.40.10">
    <property type="entry name" value="Immunoglobulins"/>
    <property type="match status" value="1"/>
</dbReference>
<feature type="chain" id="PRO_5012229348" description="Ig-like domain-containing protein" evidence="1">
    <location>
        <begin position="21"/>
        <end position="758"/>
    </location>
</feature>
<gene>
    <name evidence="2" type="ORF">SAMN05444337_2062</name>
</gene>
<dbReference type="AlphaFoldDB" id="A0A1M6JQC7"/>
<accession>A0A1M6JQC7</accession>